<evidence type="ECO:0000256" key="3">
    <source>
        <dbReference type="RuleBase" id="RU363013"/>
    </source>
</evidence>
<evidence type="ECO:0000256" key="1">
    <source>
        <dbReference type="ARBA" id="ARBA00007422"/>
    </source>
</evidence>
<dbReference type="Proteomes" id="UP000572635">
    <property type="component" value="Unassembled WGS sequence"/>
</dbReference>
<dbReference type="GO" id="GO:0019563">
    <property type="term" value="P:glycerol catabolic process"/>
    <property type="evidence" value="ECO:0007669"/>
    <property type="project" value="TreeGrafter"/>
</dbReference>
<organism evidence="4 5">
    <name type="scientific">Nocardiopsis composta</name>
    <dbReference type="NCBI Taxonomy" id="157465"/>
    <lineage>
        <taxon>Bacteria</taxon>
        <taxon>Bacillati</taxon>
        <taxon>Actinomycetota</taxon>
        <taxon>Actinomycetes</taxon>
        <taxon>Streptosporangiales</taxon>
        <taxon>Nocardiopsidaceae</taxon>
        <taxon>Nocardiopsis</taxon>
    </lineage>
</organism>
<dbReference type="InterPro" id="IPR000652">
    <property type="entry name" value="Triosephosphate_isomerase"/>
</dbReference>
<keyword evidence="3" id="KW-0312">Gluconeogenesis</keyword>
<dbReference type="GO" id="GO:0046166">
    <property type="term" value="P:glyceraldehyde-3-phosphate biosynthetic process"/>
    <property type="evidence" value="ECO:0007669"/>
    <property type="project" value="TreeGrafter"/>
</dbReference>
<dbReference type="SUPFAM" id="SSF51351">
    <property type="entry name" value="Triosephosphate isomerase (TIM)"/>
    <property type="match status" value="1"/>
</dbReference>
<dbReference type="InterPro" id="IPR035990">
    <property type="entry name" value="TIM_sf"/>
</dbReference>
<evidence type="ECO:0000313" key="5">
    <source>
        <dbReference type="Proteomes" id="UP000572635"/>
    </source>
</evidence>
<dbReference type="EC" id="5.3.1.1" evidence="3"/>
<name>A0A7W8VCX2_9ACTN</name>
<comment type="pathway">
    <text evidence="3">Carbohydrate degradation; glycolysis; D-glyceraldehyde 3-phosphate from glycerone phosphate: step 1/1.</text>
</comment>
<proteinExistence type="inferred from homology"/>
<comment type="similarity">
    <text evidence="1 3">Belongs to the triosephosphate isomerase family.</text>
</comment>
<gene>
    <name evidence="4" type="ORF">HDA36_001492</name>
</gene>
<accession>A0A7W8VCX2</accession>
<evidence type="ECO:0000313" key="4">
    <source>
        <dbReference type="EMBL" id="MBB5431408.1"/>
    </source>
</evidence>
<dbReference type="EMBL" id="JACHDB010000001">
    <property type="protein sequence ID" value="MBB5431408.1"/>
    <property type="molecule type" value="Genomic_DNA"/>
</dbReference>
<dbReference type="PANTHER" id="PTHR21139:SF42">
    <property type="entry name" value="TRIOSEPHOSPHATE ISOMERASE"/>
    <property type="match status" value="1"/>
</dbReference>
<dbReference type="UniPathway" id="UPA00138"/>
<dbReference type="AlphaFoldDB" id="A0A7W8VCX2"/>
<keyword evidence="2 3" id="KW-0413">Isomerase</keyword>
<dbReference type="GO" id="GO:0006094">
    <property type="term" value="P:gluconeogenesis"/>
    <property type="evidence" value="ECO:0007669"/>
    <property type="project" value="UniProtKB-UniPathway"/>
</dbReference>
<sequence>MNAALWIGTSFKMNKTRAQAVAYAARLREAVGAGIPGVQPFVLPSATALAEVTAALGPERTVLTGVQNAHWASAGAWTGELSVPQAADAGAAIVEIGHSERRAHFAETDATVRLKVEAVLRHGLTPLVCCGESAEDFARGRSVDRVLEQVAAAFDGIGGTGRALVAYEPVWAIGEHGRAPRPEEIAPVHRALAEEWGDRTAGVLYGGSVTPANAPELLMVPGVGGLFAGRSAWRVEGYLALLEAGRAHLAPAG</sequence>
<dbReference type="GO" id="GO:0006096">
    <property type="term" value="P:glycolytic process"/>
    <property type="evidence" value="ECO:0007669"/>
    <property type="project" value="UniProtKB-UniPathway"/>
</dbReference>
<comment type="subunit">
    <text evidence="3">Homodimer.</text>
</comment>
<comment type="subcellular location">
    <subcellularLocation>
        <location evidence="3">Cytoplasm</location>
    </subcellularLocation>
</comment>
<dbReference type="UniPathway" id="UPA00109">
    <property type="reaction ID" value="UER00189"/>
</dbReference>
<dbReference type="RefSeq" id="WP_312893516.1">
    <property type="nucleotide sequence ID" value="NZ_BAAAJD010000164.1"/>
</dbReference>
<dbReference type="CDD" id="cd00311">
    <property type="entry name" value="TIM"/>
    <property type="match status" value="1"/>
</dbReference>
<comment type="pathway">
    <text evidence="3">Carbohydrate biosynthesis; gluconeogenesis.</text>
</comment>
<dbReference type="Gene3D" id="3.20.20.70">
    <property type="entry name" value="Aldolase class I"/>
    <property type="match status" value="1"/>
</dbReference>
<keyword evidence="3" id="KW-0324">Glycolysis</keyword>
<dbReference type="GO" id="GO:0005829">
    <property type="term" value="C:cytosol"/>
    <property type="evidence" value="ECO:0007669"/>
    <property type="project" value="TreeGrafter"/>
</dbReference>
<comment type="catalytic activity">
    <reaction evidence="3">
        <text>D-glyceraldehyde 3-phosphate = dihydroxyacetone phosphate</text>
        <dbReference type="Rhea" id="RHEA:18585"/>
        <dbReference type="ChEBI" id="CHEBI:57642"/>
        <dbReference type="ChEBI" id="CHEBI:59776"/>
        <dbReference type="EC" id="5.3.1.1"/>
    </reaction>
</comment>
<reference evidence="4 5" key="1">
    <citation type="submission" date="2020-08" db="EMBL/GenBank/DDBJ databases">
        <title>Sequencing the genomes of 1000 actinobacteria strains.</title>
        <authorList>
            <person name="Klenk H.-P."/>
        </authorList>
    </citation>
    <scope>NUCLEOTIDE SEQUENCE [LARGE SCALE GENOMIC DNA]</scope>
    <source>
        <strain evidence="4 5">DSM 44551</strain>
    </source>
</reference>
<dbReference type="NCBIfam" id="NF000722">
    <property type="entry name" value="PRK00042.2-1"/>
    <property type="match status" value="1"/>
</dbReference>
<dbReference type="Pfam" id="PF00121">
    <property type="entry name" value="TIM"/>
    <property type="match status" value="1"/>
</dbReference>
<keyword evidence="5" id="KW-1185">Reference proteome</keyword>
<dbReference type="GO" id="GO:0004807">
    <property type="term" value="F:triose-phosphate isomerase activity"/>
    <property type="evidence" value="ECO:0007669"/>
    <property type="project" value="UniProtKB-EC"/>
</dbReference>
<dbReference type="PANTHER" id="PTHR21139">
    <property type="entry name" value="TRIOSEPHOSPHATE ISOMERASE"/>
    <property type="match status" value="1"/>
</dbReference>
<keyword evidence="3" id="KW-0963">Cytoplasm</keyword>
<dbReference type="InterPro" id="IPR013785">
    <property type="entry name" value="Aldolase_TIM"/>
</dbReference>
<evidence type="ECO:0000256" key="2">
    <source>
        <dbReference type="ARBA" id="ARBA00023235"/>
    </source>
</evidence>
<comment type="caution">
    <text evidence="4">The sequence shown here is derived from an EMBL/GenBank/DDBJ whole genome shotgun (WGS) entry which is preliminary data.</text>
</comment>
<protein>
    <recommendedName>
        <fullName evidence="3">Triosephosphate isomerase</fullName>
        <ecNumber evidence="3">5.3.1.1</ecNumber>
    </recommendedName>
</protein>
<dbReference type="PROSITE" id="PS51440">
    <property type="entry name" value="TIM_2"/>
    <property type="match status" value="1"/>
</dbReference>